<sequence>MKRTQKLKPQELFERFSIVTNYPTVIKSRRKEEYVITKSDDDCEDGVCKL</sequence>
<proteinExistence type="predicted"/>
<dbReference type="EMBL" id="UINC01208930">
    <property type="protein sequence ID" value="SVE31717.1"/>
    <property type="molecule type" value="Genomic_DNA"/>
</dbReference>
<name>A0A383CH78_9ZZZZ</name>
<protein>
    <submittedName>
        <fullName evidence="1">Uncharacterized protein</fullName>
    </submittedName>
</protein>
<organism evidence="1">
    <name type="scientific">marine metagenome</name>
    <dbReference type="NCBI Taxonomy" id="408172"/>
    <lineage>
        <taxon>unclassified sequences</taxon>
        <taxon>metagenomes</taxon>
        <taxon>ecological metagenomes</taxon>
    </lineage>
</organism>
<dbReference type="AlphaFoldDB" id="A0A383CH78"/>
<gene>
    <name evidence="1" type="ORF">METZ01_LOCUS484571</name>
</gene>
<accession>A0A383CH78</accession>
<reference evidence="1" key="1">
    <citation type="submission" date="2018-05" db="EMBL/GenBank/DDBJ databases">
        <authorList>
            <person name="Lanie J.A."/>
            <person name="Ng W.-L."/>
            <person name="Kazmierczak K.M."/>
            <person name="Andrzejewski T.M."/>
            <person name="Davidsen T.M."/>
            <person name="Wayne K.J."/>
            <person name="Tettelin H."/>
            <person name="Glass J.I."/>
            <person name="Rusch D."/>
            <person name="Podicherti R."/>
            <person name="Tsui H.-C.T."/>
            <person name="Winkler M.E."/>
        </authorList>
    </citation>
    <scope>NUCLEOTIDE SEQUENCE</scope>
</reference>
<evidence type="ECO:0000313" key="1">
    <source>
        <dbReference type="EMBL" id="SVE31717.1"/>
    </source>
</evidence>